<dbReference type="InterPro" id="IPR023214">
    <property type="entry name" value="HAD_sf"/>
</dbReference>
<proteinExistence type="predicted"/>
<dbReference type="Proteomes" id="UP001595279">
    <property type="component" value="Unassembled WGS sequence"/>
</dbReference>
<keyword evidence="1" id="KW-0378">Hydrolase</keyword>
<dbReference type="InterPro" id="IPR006379">
    <property type="entry name" value="HAD-SF_hydro_IIB"/>
</dbReference>
<dbReference type="SFLD" id="SFLDS00003">
    <property type="entry name" value="Haloacid_Dehalogenase"/>
    <property type="match status" value="1"/>
</dbReference>
<comment type="caution">
    <text evidence="1">The sequence shown here is derived from an EMBL/GenBank/DDBJ whole genome shotgun (WGS) entry which is preliminary data.</text>
</comment>
<name>A0ABV7D0P9_9BACI</name>
<keyword evidence="2" id="KW-1185">Reference proteome</keyword>
<dbReference type="SUPFAM" id="SSF56784">
    <property type="entry name" value="HAD-like"/>
    <property type="match status" value="1"/>
</dbReference>
<dbReference type="EMBL" id="JBHRSA010000058">
    <property type="protein sequence ID" value="MFC3041790.1"/>
    <property type="molecule type" value="Genomic_DNA"/>
</dbReference>
<dbReference type="NCBIfam" id="TIGR01484">
    <property type="entry name" value="HAD-SF-IIB"/>
    <property type="match status" value="1"/>
</dbReference>
<dbReference type="InterPro" id="IPR036412">
    <property type="entry name" value="HAD-like_sf"/>
</dbReference>
<dbReference type="CDD" id="cd07516">
    <property type="entry name" value="HAD_Pase"/>
    <property type="match status" value="1"/>
</dbReference>
<sequence length="284" mass="31543">MQLIAIDLDGTLLSSDGTISTGNRQAIRDAQSLGHIVVISSGRSLHDTKELLDHAGLDCPIITGNGAVAFHSGEVIQHLQLPVHISEEMMELAERYHLYYEVYTNEGVYIEENGRNFLEQEARQLYEKTGKPEPDEAAYIIDTQHKQRGLSYVPNYRSIDYDNLGVYKIFVLTFDPEKLKNLRQELSGRVDISITTSGVQKLEVGNPQSTKGNALSFIADYFGVSPSETVAIGDNLNDLSMFEVAGTSIAMENAELEVKEAADHMTKDHNQDGVAYGLYKWVLT</sequence>
<dbReference type="EC" id="3.1.3.-" evidence="1"/>
<dbReference type="RefSeq" id="WP_390274875.1">
    <property type="nucleotide sequence ID" value="NZ_JBHRSA010000058.1"/>
</dbReference>
<dbReference type="Gene3D" id="3.40.50.1000">
    <property type="entry name" value="HAD superfamily/HAD-like"/>
    <property type="match status" value="1"/>
</dbReference>
<dbReference type="NCBIfam" id="TIGR00099">
    <property type="entry name" value="Cof-subfamily"/>
    <property type="match status" value="1"/>
</dbReference>
<dbReference type="PROSITE" id="PS01228">
    <property type="entry name" value="COF_1"/>
    <property type="match status" value="1"/>
</dbReference>
<dbReference type="InterPro" id="IPR000150">
    <property type="entry name" value="Cof"/>
</dbReference>
<dbReference type="Gene3D" id="3.30.1240.10">
    <property type="match status" value="1"/>
</dbReference>
<dbReference type="SFLD" id="SFLDG01144">
    <property type="entry name" value="C2.B.4:_PGP_Like"/>
    <property type="match status" value="1"/>
</dbReference>
<dbReference type="SFLD" id="SFLDG01140">
    <property type="entry name" value="C2.B:_Phosphomannomutase_and_P"/>
    <property type="match status" value="1"/>
</dbReference>
<evidence type="ECO:0000313" key="1">
    <source>
        <dbReference type="EMBL" id="MFC3041790.1"/>
    </source>
</evidence>
<organism evidence="1 2">
    <name type="scientific">Virgibacillus xinjiangensis</name>
    <dbReference type="NCBI Taxonomy" id="393090"/>
    <lineage>
        <taxon>Bacteria</taxon>
        <taxon>Bacillati</taxon>
        <taxon>Bacillota</taxon>
        <taxon>Bacilli</taxon>
        <taxon>Bacillales</taxon>
        <taxon>Bacillaceae</taxon>
        <taxon>Virgibacillus</taxon>
    </lineage>
</organism>
<protein>
    <submittedName>
        <fullName evidence="1">Cof-type HAD-IIB family hydrolase</fullName>
        <ecNumber evidence="1">3.1.3.-</ecNumber>
    </submittedName>
</protein>
<dbReference type="GO" id="GO:0016787">
    <property type="term" value="F:hydrolase activity"/>
    <property type="evidence" value="ECO:0007669"/>
    <property type="project" value="UniProtKB-KW"/>
</dbReference>
<evidence type="ECO:0000313" key="2">
    <source>
        <dbReference type="Proteomes" id="UP001595279"/>
    </source>
</evidence>
<gene>
    <name evidence="1" type="ORF">ACFOGI_16265</name>
</gene>
<dbReference type="PANTHER" id="PTHR10000:SF55">
    <property type="entry name" value="5-AMINO-6-(5-PHOSPHO-D-RIBITYLAMINO)URACIL PHOSPHATASE YCSE"/>
    <property type="match status" value="1"/>
</dbReference>
<dbReference type="PANTHER" id="PTHR10000">
    <property type="entry name" value="PHOSPHOSERINE PHOSPHATASE"/>
    <property type="match status" value="1"/>
</dbReference>
<dbReference type="Pfam" id="PF08282">
    <property type="entry name" value="Hydrolase_3"/>
    <property type="match status" value="1"/>
</dbReference>
<dbReference type="PROSITE" id="PS01229">
    <property type="entry name" value="COF_2"/>
    <property type="match status" value="1"/>
</dbReference>
<reference evidence="2" key="1">
    <citation type="journal article" date="2019" name="Int. J. Syst. Evol. Microbiol.">
        <title>The Global Catalogue of Microorganisms (GCM) 10K type strain sequencing project: providing services to taxonomists for standard genome sequencing and annotation.</title>
        <authorList>
            <consortium name="The Broad Institute Genomics Platform"/>
            <consortium name="The Broad Institute Genome Sequencing Center for Infectious Disease"/>
            <person name="Wu L."/>
            <person name="Ma J."/>
        </authorList>
    </citation>
    <scope>NUCLEOTIDE SEQUENCE [LARGE SCALE GENOMIC DNA]</scope>
    <source>
        <strain evidence="2">KCTC 13128</strain>
    </source>
</reference>
<accession>A0ABV7D0P9</accession>